<dbReference type="GO" id="GO:0005789">
    <property type="term" value="C:endoplasmic reticulum membrane"/>
    <property type="evidence" value="ECO:0007669"/>
    <property type="project" value="UniProtKB-SubCell"/>
</dbReference>
<protein>
    <recommendedName>
        <fullName evidence="15">Cytochrome P450</fullName>
    </recommendedName>
</protein>
<dbReference type="PANTHER" id="PTHR24291">
    <property type="entry name" value="CYTOCHROME P450 FAMILY 4"/>
    <property type="match status" value="1"/>
</dbReference>
<dbReference type="InterPro" id="IPR002403">
    <property type="entry name" value="Cyt_P450_E_grp-IV"/>
</dbReference>
<dbReference type="PRINTS" id="PR00385">
    <property type="entry name" value="P450"/>
</dbReference>
<gene>
    <name evidence="13" type="ORF">PVAND_015086</name>
</gene>
<dbReference type="GO" id="GO:0004497">
    <property type="term" value="F:monooxygenase activity"/>
    <property type="evidence" value="ECO:0007669"/>
    <property type="project" value="UniProtKB-KW"/>
</dbReference>
<accession>A0A9J6BBN4</accession>
<feature type="binding site" description="axial binding residue" evidence="11">
    <location>
        <position position="388"/>
    </location>
    <ligand>
        <name>heme</name>
        <dbReference type="ChEBI" id="CHEBI:30413"/>
    </ligand>
    <ligandPart>
        <name>Fe</name>
        <dbReference type="ChEBI" id="CHEBI:18248"/>
    </ligandPart>
</feature>
<dbReference type="SUPFAM" id="SSF48264">
    <property type="entry name" value="Cytochrome P450"/>
    <property type="match status" value="1"/>
</dbReference>
<proteinExistence type="inferred from homology"/>
<name>A0A9J6BBN4_POLVA</name>
<dbReference type="InterPro" id="IPR050196">
    <property type="entry name" value="Cytochrome_P450_Monoox"/>
</dbReference>
<evidence type="ECO:0000256" key="12">
    <source>
        <dbReference type="RuleBase" id="RU000461"/>
    </source>
</evidence>
<organism evidence="13 14">
    <name type="scientific">Polypedilum vanderplanki</name>
    <name type="common">Sleeping chironomid midge</name>
    <dbReference type="NCBI Taxonomy" id="319348"/>
    <lineage>
        <taxon>Eukaryota</taxon>
        <taxon>Metazoa</taxon>
        <taxon>Ecdysozoa</taxon>
        <taxon>Arthropoda</taxon>
        <taxon>Hexapoda</taxon>
        <taxon>Insecta</taxon>
        <taxon>Pterygota</taxon>
        <taxon>Neoptera</taxon>
        <taxon>Endopterygota</taxon>
        <taxon>Diptera</taxon>
        <taxon>Nematocera</taxon>
        <taxon>Chironomoidea</taxon>
        <taxon>Chironomidae</taxon>
        <taxon>Chironominae</taxon>
        <taxon>Polypedilum</taxon>
        <taxon>Polypedilum</taxon>
    </lineage>
</organism>
<keyword evidence="7 11" id="KW-0479">Metal-binding</keyword>
<keyword evidence="14" id="KW-1185">Reference proteome</keyword>
<dbReference type="GO" id="GO:0005506">
    <property type="term" value="F:iron ion binding"/>
    <property type="evidence" value="ECO:0007669"/>
    <property type="project" value="InterPro"/>
</dbReference>
<evidence type="ECO:0000313" key="14">
    <source>
        <dbReference type="Proteomes" id="UP001107558"/>
    </source>
</evidence>
<dbReference type="Gene3D" id="1.10.630.10">
    <property type="entry name" value="Cytochrome P450"/>
    <property type="match status" value="1"/>
</dbReference>
<evidence type="ECO:0008006" key="15">
    <source>
        <dbReference type="Google" id="ProtNLM"/>
    </source>
</evidence>
<dbReference type="OrthoDB" id="1470350at2759"/>
<comment type="similarity">
    <text evidence="5 12">Belongs to the cytochrome P450 family.</text>
</comment>
<evidence type="ECO:0000256" key="6">
    <source>
        <dbReference type="ARBA" id="ARBA00022617"/>
    </source>
</evidence>
<dbReference type="InterPro" id="IPR036396">
    <property type="entry name" value="Cyt_P450_sf"/>
</dbReference>
<comment type="caution">
    <text evidence="13">The sequence shown here is derived from an EMBL/GenBank/DDBJ whole genome shotgun (WGS) entry which is preliminary data.</text>
</comment>
<dbReference type="InterPro" id="IPR001128">
    <property type="entry name" value="Cyt_P450"/>
</dbReference>
<reference evidence="13" key="1">
    <citation type="submission" date="2021-03" db="EMBL/GenBank/DDBJ databases">
        <title>Chromosome level genome of the anhydrobiotic midge Polypedilum vanderplanki.</title>
        <authorList>
            <person name="Yoshida Y."/>
            <person name="Kikawada T."/>
            <person name="Gusev O."/>
        </authorList>
    </citation>
    <scope>NUCLEOTIDE SEQUENCE</scope>
    <source>
        <strain evidence="13">NIAS01</strain>
        <tissue evidence="13">Whole body or cell culture</tissue>
    </source>
</reference>
<evidence type="ECO:0000256" key="10">
    <source>
        <dbReference type="ARBA" id="ARBA00023033"/>
    </source>
</evidence>
<evidence type="ECO:0000256" key="2">
    <source>
        <dbReference type="ARBA" id="ARBA00003690"/>
    </source>
</evidence>
<comment type="function">
    <text evidence="2">May be involved in the metabolism of insect hormones and in the breakdown of synthetic insecticides.</text>
</comment>
<comment type="subcellular location">
    <subcellularLocation>
        <location evidence="4">Endoplasmic reticulum membrane</location>
        <topology evidence="4">Peripheral membrane protein</topology>
    </subcellularLocation>
    <subcellularLocation>
        <location evidence="3">Microsome membrane</location>
        <topology evidence="3">Peripheral membrane protein</topology>
    </subcellularLocation>
</comment>
<evidence type="ECO:0000256" key="4">
    <source>
        <dbReference type="ARBA" id="ARBA00004406"/>
    </source>
</evidence>
<keyword evidence="9 11" id="KW-0408">Iron</keyword>
<evidence type="ECO:0000256" key="5">
    <source>
        <dbReference type="ARBA" id="ARBA00010617"/>
    </source>
</evidence>
<keyword evidence="8 12" id="KW-0560">Oxidoreductase</keyword>
<keyword evidence="6 11" id="KW-0349">Heme</keyword>
<comment type="cofactor">
    <cofactor evidence="1 11">
        <name>heme</name>
        <dbReference type="ChEBI" id="CHEBI:30413"/>
    </cofactor>
</comment>
<dbReference type="PANTHER" id="PTHR24291:SF203">
    <property type="entry name" value="CYTOCHROME P450 4D1-RELATED"/>
    <property type="match status" value="1"/>
</dbReference>
<evidence type="ECO:0000256" key="1">
    <source>
        <dbReference type="ARBA" id="ARBA00001971"/>
    </source>
</evidence>
<dbReference type="GO" id="GO:0016705">
    <property type="term" value="F:oxidoreductase activity, acting on paired donors, with incorporation or reduction of molecular oxygen"/>
    <property type="evidence" value="ECO:0007669"/>
    <property type="project" value="InterPro"/>
</dbReference>
<dbReference type="Proteomes" id="UP001107558">
    <property type="component" value="Chromosome 4"/>
</dbReference>
<sequence length="449" mass="51527">MAIVAKLPGPYRWPFVGNAALFIWKSPPEMINIITEIHRQFPRIIASCLQTGLLTATGKKWFQRRKVITPAFHFKILDQFVEIFDKQSAVFVENLAKSKGQPLDVFQPITLCALDIICETAMGVQIQAQINSDSVYVQAVKRVNAFFCLHKGNPRIKNNFFHICRISGLLSKRIFTFYLRNDFIFNLTPLKRRQDKLLKILHGFTDEVIVSRRAELMNDKKQDSSSNHDQDDIGVKKKMAFLDILLQSTIEGKPLTNMDIREKWILLCLRAMTQLAAYEEVRHVIGDDLDTPVTIKLLNDLNYLEMVIKETLRLYPSVPMYGRKMQENIDMNGFIIPKGSNIGISPIFMARDPTLWENPFEFIPERFESDNQYHPYLNVPFSAGPRNCIGQKFAMLEMKSTITHMLYQLAQTLAFLPFLLNNQCNCYCPILECVVGCVLNVATCTCDPI</sequence>
<evidence type="ECO:0000256" key="8">
    <source>
        <dbReference type="ARBA" id="ARBA00023002"/>
    </source>
</evidence>
<dbReference type="PROSITE" id="PS00086">
    <property type="entry name" value="CYTOCHROME_P450"/>
    <property type="match status" value="1"/>
</dbReference>
<evidence type="ECO:0000256" key="9">
    <source>
        <dbReference type="ARBA" id="ARBA00023004"/>
    </source>
</evidence>
<dbReference type="PRINTS" id="PR00465">
    <property type="entry name" value="EP450IV"/>
</dbReference>
<dbReference type="InterPro" id="IPR017972">
    <property type="entry name" value="Cyt_P450_CS"/>
</dbReference>
<dbReference type="AlphaFoldDB" id="A0A9J6BBN4"/>
<dbReference type="EMBL" id="JADBJN010000004">
    <property type="protein sequence ID" value="KAG5667087.1"/>
    <property type="molecule type" value="Genomic_DNA"/>
</dbReference>
<evidence type="ECO:0000256" key="11">
    <source>
        <dbReference type="PIRSR" id="PIRSR602403-1"/>
    </source>
</evidence>
<evidence type="ECO:0000256" key="7">
    <source>
        <dbReference type="ARBA" id="ARBA00022723"/>
    </source>
</evidence>
<dbReference type="GO" id="GO:0020037">
    <property type="term" value="F:heme binding"/>
    <property type="evidence" value="ECO:0007669"/>
    <property type="project" value="InterPro"/>
</dbReference>
<dbReference type="Pfam" id="PF00067">
    <property type="entry name" value="p450"/>
    <property type="match status" value="2"/>
</dbReference>
<dbReference type="CDD" id="cd20628">
    <property type="entry name" value="CYP4"/>
    <property type="match status" value="1"/>
</dbReference>
<keyword evidence="10 12" id="KW-0503">Monooxygenase</keyword>
<evidence type="ECO:0000256" key="3">
    <source>
        <dbReference type="ARBA" id="ARBA00004174"/>
    </source>
</evidence>
<evidence type="ECO:0000313" key="13">
    <source>
        <dbReference type="EMBL" id="KAG5667087.1"/>
    </source>
</evidence>